<proteinExistence type="predicted"/>
<dbReference type="EMBL" id="CP060697">
    <property type="protein sequence ID" value="QNM82503.1"/>
    <property type="molecule type" value="Genomic_DNA"/>
</dbReference>
<feature type="transmembrane region" description="Helical" evidence="1">
    <location>
        <begin position="56"/>
        <end position="79"/>
    </location>
</feature>
<feature type="transmembrane region" description="Helical" evidence="1">
    <location>
        <begin position="12"/>
        <end position="36"/>
    </location>
</feature>
<dbReference type="Proteomes" id="UP000515861">
    <property type="component" value="Chromosome"/>
</dbReference>
<keyword evidence="1" id="KW-0472">Membrane</keyword>
<keyword evidence="3" id="KW-1185">Reference proteome</keyword>
<dbReference type="RefSeq" id="WP_187479458.1">
    <property type="nucleotide sequence ID" value="NZ_CP060697.1"/>
</dbReference>
<sequence length="144" mass="15509">MSDDPYAPQPVARWYMAAAIASLLFMLLGCANYLMIVTADPASLPLDQRTAIEAQPLWAIAASAIAVWVGLAGALLLLLRRKLAQPLLLASLVATVVSFIPLFAVPAVANAITANDIAVAIVVTIIVWTIFWFARHSAQRGWLR</sequence>
<dbReference type="KEGG" id="ssau:H8M03_10910"/>
<gene>
    <name evidence="2" type="ORF">H8M03_10910</name>
</gene>
<organism evidence="2 3">
    <name type="scientific">Sphingomonas sabuli</name>
    <dbReference type="NCBI Taxonomy" id="2764186"/>
    <lineage>
        <taxon>Bacteria</taxon>
        <taxon>Pseudomonadati</taxon>
        <taxon>Pseudomonadota</taxon>
        <taxon>Alphaproteobacteria</taxon>
        <taxon>Sphingomonadales</taxon>
        <taxon>Sphingomonadaceae</taxon>
        <taxon>Sphingomonas</taxon>
    </lineage>
</organism>
<keyword evidence="1" id="KW-0812">Transmembrane</keyword>
<evidence type="ECO:0000256" key="1">
    <source>
        <dbReference type="SAM" id="Phobius"/>
    </source>
</evidence>
<name>A0A7G9L1K4_9SPHN</name>
<evidence type="ECO:0000313" key="2">
    <source>
        <dbReference type="EMBL" id="QNM82503.1"/>
    </source>
</evidence>
<reference evidence="2 3" key="1">
    <citation type="submission" date="2020-08" db="EMBL/GenBank/DDBJ databases">
        <title>Sphingomonas sp. sand1-3 16S ribosomal RNA gene Genome sequencing and assembly.</title>
        <authorList>
            <person name="Kang M."/>
        </authorList>
    </citation>
    <scope>NUCLEOTIDE SEQUENCE [LARGE SCALE GENOMIC DNA]</scope>
    <source>
        <strain evidence="3">sand1-3</strain>
    </source>
</reference>
<dbReference type="AlphaFoldDB" id="A0A7G9L1K4"/>
<feature type="transmembrane region" description="Helical" evidence="1">
    <location>
        <begin position="117"/>
        <end position="134"/>
    </location>
</feature>
<protein>
    <submittedName>
        <fullName evidence="2">Uncharacterized protein</fullName>
    </submittedName>
</protein>
<evidence type="ECO:0000313" key="3">
    <source>
        <dbReference type="Proteomes" id="UP000515861"/>
    </source>
</evidence>
<keyword evidence="1" id="KW-1133">Transmembrane helix</keyword>
<accession>A0A7G9L1K4</accession>
<feature type="transmembrane region" description="Helical" evidence="1">
    <location>
        <begin position="86"/>
        <end position="105"/>
    </location>
</feature>